<organism evidence="3 4">
    <name type="scientific">Jiangella asiatica</name>
    <dbReference type="NCBI Taxonomy" id="2530372"/>
    <lineage>
        <taxon>Bacteria</taxon>
        <taxon>Bacillati</taxon>
        <taxon>Actinomycetota</taxon>
        <taxon>Actinomycetes</taxon>
        <taxon>Jiangellales</taxon>
        <taxon>Jiangellaceae</taxon>
        <taxon>Jiangella</taxon>
    </lineage>
</organism>
<evidence type="ECO:0000313" key="4">
    <source>
        <dbReference type="Proteomes" id="UP000294739"/>
    </source>
</evidence>
<keyword evidence="4" id="KW-1185">Reference proteome</keyword>
<dbReference type="Proteomes" id="UP000294739">
    <property type="component" value="Unassembled WGS sequence"/>
</dbReference>
<dbReference type="AlphaFoldDB" id="A0A4R5D9Q8"/>
<feature type="region of interest" description="Disordered" evidence="1">
    <location>
        <begin position="173"/>
        <end position="193"/>
    </location>
</feature>
<evidence type="ECO:0000256" key="1">
    <source>
        <dbReference type="SAM" id="MobiDB-lite"/>
    </source>
</evidence>
<evidence type="ECO:0000256" key="2">
    <source>
        <dbReference type="SAM" id="SignalP"/>
    </source>
</evidence>
<dbReference type="InParanoid" id="A0A4R5D9Q8"/>
<sequence length="193" mass="20190">MARHARRRRPSTIGLVAMTLLAVAAGALASEAESRWPVNGPFVRAGAVGTALDVEPVRVTVHGVRAATVLSDGLDDLDSAGIWIAVDVSAAALTEPATIAEMALRAADGREFRQTDRAPNPMVGGEFDPLITERGEVVFEVPGDVVGEVVLVISPDAPRRTVPRAAAEVPLTVEAPGPDPLVPRARELATEDP</sequence>
<accession>A0A4R5D9Q8</accession>
<reference evidence="3 4" key="1">
    <citation type="submission" date="2019-03" db="EMBL/GenBank/DDBJ databases">
        <title>Draft genome sequences of novel Actinobacteria.</title>
        <authorList>
            <person name="Sahin N."/>
            <person name="Ay H."/>
            <person name="Saygin H."/>
        </authorList>
    </citation>
    <scope>NUCLEOTIDE SEQUENCE [LARGE SCALE GENOMIC DNA]</scope>
    <source>
        <strain evidence="3 4">5K138</strain>
    </source>
</reference>
<protein>
    <recommendedName>
        <fullName evidence="5">DUF4352 domain-containing protein</fullName>
    </recommendedName>
</protein>
<keyword evidence="2" id="KW-0732">Signal</keyword>
<dbReference type="OrthoDB" id="5189401at2"/>
<feature type="chain" id="PRO_5020193300" description="DUF4352 domain-containing protein" evidence="2">
    <location>
        <begin position="30"/>
        <end position="193"/>
    </location>
</feature>
<name>A0A4R5D9Q8_9ACTN</name>
<proteinExistence type="predicted"/>
<comment type="caution">
    <text evidence="3">The sequence shown here is derived from an EMBL/GenBank/DDBJ whole genome shotgun (WGS) entry which is preliminary data.</text>
</comment>
<dbReference type="RefSeq" id="WP_131895624.1">
    <property type="nucleotide sequence ID" value="NZ_SMKZ01000018.1"/>
</dbReference>
<evidence type="ECO:0008006" key="5">
    <source>
        <dbReference type="Google" id="ProtNLM"/>
    </source>
</evidence>
<feature type="signal peptide" evidence="2">
    <location>
        <begin position="1"/>
        <end position="29"/>
    </location>
</feature>
<dbReference type="EMBL" id="SMKZ01000018">
    <property type="protein sequence ID" value="TDE09507.1"/>
    <property type="molecule type" value="Genomic_DNA"/>
</dbReference>
<gene>
    <name evidence="3" type="ORF">E1269_14430</name>
</gene>
<evidence type="ECO:0000313" key="3">
    <source>
        <dbReference type="EMBL" id="TDE09507.1"/>
    </source>
</evidence>
<feature type="compositionally biased region" description="Basic and acidic residues" evidence="1">
    <location>
        <begin position="184"/>
        <end position="193"/>
    </location>
</feature>